<dbReference type="InterPro" id="IPR049492">
    <property type="entry name" value="BD-FAE-like_dom"/>
</dbReference>
<feature type="domain" description="BD-FAE-like" evidence="2">
    <location>
        <begin position="53"/>
        <end position="170"/>
    </location>
</feature>
<dbReference type="OrthoDB" id="433474at2759"/>
<dbReference type="AlphaFoldDB" id="A0A0H2RDR0"/>
<dbReference type="SUPFAM" id="SSF53474">
    <property type="entry name" value="alpha/beta-Hydrolases"/>
    <property type="match status" value="1"/>
</dbReference>
<gene>
    <name evidence="3" type="ORF">SCHPADRAFT_857660</name>
</gene>
<dbReference type="Gene3D" id="3.40.50.1820">
    <property type="entry name" value="alpha/beta hydrolase"/>
    <property type="match status" value="1"/>
</dbReference>
<evidence type="ECO:0000256" key="1">
    <source>
        <dbReference type="ARBA" id="ARBA00022801"/>
    </source>
</evidence>
<organism evidence="3 4">
    <name type="scientific">Schizopora paradoxa</name>
    <dbReference type="NCBI Taxonomy" id="27342"/>
    <lineage>
        <taxon>Eukaryota</taxon>
        <taxon>Fungi</taxon>
        <taxon>Dikarya</taxon>
        <taxon>Basidiomycota</taxon>
        <taxon>Agaricomycotina</taxon>
        <taxon>Agaricomycetes</taxon>
        <taxon>Hymenochaetales</taxon>
        <taxon>Schizoporaceae</taxon>
        <taxon>Schizopora</taxon>
    </lineage>
</organism>
<evidence type="ECO:0000313" key="4">
    <source>
        <dbReference type="Proteomes" id="UP000053477"/>
    </source>
</evidence>
<keyword evidence="1 3" id="KW-0378">Hydrolase</keyword>
<proteinExistence type="predicted"/>
<dbReference type="EMBL" id="KQ086048">
    <property type="protein sequence ID" value="KLO09682.1"/>
    <property type="molecule type" value="Genomic_DNA"/>
</dbReference>
<dbReference type="InParanoid" id="A0A0H2RDR0"/>
<keyword evidence="4" id="KW-1185">Reference proteome</keyword>
<dbReference type="PANTHER" id="PTHR48081">
    <property type="entry name" value="AB HYDROLASE SUPERFAMILY PROTEIN C4A8.06C"/>
    <property type="match status" value="1"/>
</dbReference>
<name>A0A0H2RDR0_9AGAM</name>
<sequence>MEALKQIDYSKGVMGMLEPSIKAFLPLIQSKRGIIESVKRETFQFGVTERQSLDVYYPESPADGPKPPVLIFIYGGGLTSGERVLNAPLDLVYKNCGAFFASRGILTVIPDYRLAPKAVYPEPVEDLRDAFRYVVANLGGVGDTERIYLTGHSAGGTLLLSMLLSENPRFVELDEVKQHIKGIAPRGAGCAFDLNPPPIVPVFNNFYGSQEKSVTLSPFGLLKDASQETLDSMPPLLIMHSGIEPPFISVPLNNFISLFEERTGRKLEVNIGEGHNHMSAHLALNSGEGEQWGEDLAKWVKSN</sequence>
<accession>A0A0H2RDR0</accession>
<dbReference type="GO" id="GO:0016787">
    <property type="term" value="F:hydrolase activity"/>
    <property type="evidence" value="ECO:0007669"/>
    <property type="project" value="UniProtKB-KW"/>
</dbReference>
<dbReference type="InterPro" id="IPR050300">
    <property type="entry name" value="GDXG_lipolytic_enzyme"/>
</dbReference>
<evidence type="ECO:0000259" key="2">
    <source>
        <dbReference type="Pfam" id="PF20434"/>
    </source>
</evidence>
<dbReference type="Proteomes" id="UP000053477">
    <property type="component" value="Unassembled WGS sequence"/>
</dbReference>
<dbReference type="Pfam" id="PF20434">
    <property type="entry name" value="BD-FAE"/>
    <property type="match status" value="1"/>
</dbReference>
<dbReference type="STRING" id="27342.A0A0H2RDR0"/>
<evidence type="ECO:0000313" key="3">
    <source>
        <dbReference type="EMBL" id="KLO09682.1"/>
    </source>
</evidence>
<dbReference type="InterPro" id="IPR029058">
    <property type="entry name" value="AB_hydrolase_fold"/>
</dbReference>
<protein>
    <submittedName>
        <fullName evidence="3">Alpha/beta-hydrolase</fullName>
    </submittedName>
</protein>
<reference evidence="3 4" key="1">
    <citation type="submission" date="2015-04" db="EMBL/GenBank/DDBJ databases">
        <title>Complete genome sequence of Schizopora paradoxa KUC8140, a cosmopolitan wood degrader in East Asia.</title>
        <authorList>
            <consortium name="DOE Joint Genome Institute"/>
            <person name="Min B."/>
            <person name="Park H."/>
            <person name="Jang Y."/>
            <person name="Kim J.-J."/>
            <person name="Kim K.H."/>
            <person name="Pangilinan J."/>
            <person name="Lipzen A."/>
            <person name="Riley R."/>
            <person name="Grigoriev I.V."/>
            <person name="Spatafora J.W."/>
            <person name="Choi I.-G."/>
        </authorList>
    </citation>
    <scope>NUCLEOTIDE SEQUENCE [LARGE SCALE GENOMIC DNA]</scope>
    <source>
        <strain evidence="3 4">KUC8140</strain>
    </source>
</reference>